<proteinExistence type="inferred from homology"/>
<dbReference type="GO" id="GO:1990130">
    <property type="term" value="C:GATOR1 complex"/>
    <property type="evidence" value="ECO:0007669"/>
    <property type="project" value="TreeGrafter"/>
</dbReference>
<sequence length="480" mass="49446">MAPLVATLSTPPLSSQLRPFHALLLLDDAASTLRSLPSGVTPQTKALVLAASPLRSLQQLQLATGIDELQMLRLAEHLVAWGRAVAVPVVTRSARFVTATGAVHVMGRATLAPEADAGPWGLPPSLRLESFDAMPARPLGVAPLARVLEVLSAPRSLPQLVGLLPPAAQPRILDLLAWLLRRGLVDRVRESTLLLPSADVLPALCNRLAETLAARQVDPADMDDWDGGAGDPGGDLRMGTDCDAGPFAAFIPDKAGRRLAAVSGDEAELGLPSESDGAPAETEIDEGGGPRDTADTSTDRQSSGASGSSPAAGSSSPRPAGSDNDDSESASLRSHAGSLRGGGQALPLVTAEDLAAMLAAEGVSAVRAAGVRDAAPTGERLEDVAAAGAALLVALSADAGGGGAGTPLEDLMHLPTTTSPERVKAAWQRRQRVLRALVRMAPYCDGCHDTAEVQWRTGLTAAEVRLVCSALPDLIIQVDS</sequence>
<name>A0A5A8CVP9_CAFRO</name>
<dbReference type="GO" id="GO:0038202">
    <property type="term" value="P:TORC1 signaling"/>
    <property type="evidence" value="ECO:0007669"/>
    <property type="project" value="TreeGrafter"/>
</dbReference>
<feature type="region of interest" description="Disordered" evidence="2">
    <location>
        <begin position="219"/>
        <end position="240"/>
    </location>
</feature>
<feature type="region of interest" description="Disordered" evidence="2">
    <location>
        <begin position="266"/>
        <end position="343"/>
    </location>
</feature>
<feature type="compositionally biased region" description="Low complexity" evidence="2">
    <location>
        <begin position="302"/>
        <end position="322"/>
    </location>
</feature>
<comment type="similarity">
    <text evidence="1">Belongs to the NPR3 family.</text>
</comment>
<dbReference type="GO" id="GO:0010508">
    <property type="term" value="P:positive regulation of autophagy"/>
    <property type="evidence" value="ECO:0007669"/>
    <property type="project" value="TreeGrafter"/>
</dbReference>
<evidence type="ECO:0000313" key="4">
    <source>
        <dbReference type="Proteomes" id="UP000323011"/>
    </source>
</evidence>
<dbReference type="Pfam" id="PF03666">
    <property type="entry name" value="NPR3"/>
    <property type="match status" value="1"/>
</dbReference>
<dbReference type="EMBL" id="VLTN01000002">
    <property type="protein sequence ID" value="KAA0157243.1"/>
    <property type="molecule type" value="Genomic_DNA"/>
</dbReference>
<evidence type="ECO:0000256" key="1">
    <source>
        <dbReference type="RuleBase" id="RU368069"/>
    </source>
</evidence>
<comment type="caution">
    <text evidence="3">The sequence shown here is derived from an EMBL/GenBank/DDBJ whole genome shotgun (WGS) entry which is preliminary data.</text>
</comment>
<evidence type="ECO:0000256" key="2">
    <source>
        <dbReference type="SAM" id="MobiDB-lite"/>
    </source>
</evidence>
<gene>
    <name evidence="3" type="ORF">FNF29_00595</name>
</gene>
<dbReference type="PANTHER" id="PTHR13153:SF5">
    <property type="entry name" value="GATOR COMPLEX PROTEIN NPRL3"/>
    <property type="match status" value="1"/>
</dbReference>
<keyword evidence="4" id="KW-1185">Reference proteome</keyword>
<dbReference type="GO" id="GO:1904262">
    <property type="term" value="P:negative regulation of TORC1 signaling"/>
    <property type="evidence" value="ECO:0007669"/>
    <property type="project" value="TreeGrafter"/>
</dbReference>
<feature type="compositionally biased region" description="Basic and acidic residues" evidence="2">
    <location>
        <begin position="288"/>
        <end position="298"/>
    </location>
</feature>
<dbReference type="AlphaFoldDB" id="A0A5A8CVP9"/>
<accession>A0A5A8CVP9</accession>
<dbReference type="PANTHER" id="PTHR13153">
    <property type="entry name" value="CGTHBA PROTEIN -14 GENE PROTEIN"/>
    <property type="match status" value="1"/>
</dbReference>
<protein>
    <submittedName>
        <fullName evidence="3">Uncharacterized protein</fullName>
    </submittedName>
</protein>
<dbReference type="Proteomes" id="UP000323011">
    <property type="component" value="Unassembled WGS sequence"/>
</dbReference>
<organism evidence="3 4">
    <name type="scientific">Cafeteria roenbergensis</name>
    <name type="common">Marine flagellate</name>
    <dbReference type="NCBI Taxonomy" id="33653"/>
    <lineage>
        <taxon>Eukaryota</taxon>
        <taxon>Sar</taxon>
        <taxon>Stramenopiles</taxon>
        <taxon>Bigyra</taxon>
        <taxon>Opalozoa</taxon>
        <taxon>Bicosoecida</taxon>
        <taxon>Cafeteriaceae</taxon>
        <taxon>Cafeteria</taxon>
    </lineage>
</organism>
<dbReference type="InterPro" id="IPR005365">
    <property type="entry name" value="Npr3"/>
</dbReference>
<evidence type="ECO:0000313" key="3">
    <source>
        <dbReference type="EMBL" id="KAA0157243.1"/>
    </source>
</evidence>
<dbReference type="GO" id="GO:0034198">
    <property type="term" value="P:cellular response to amino acid starvation"/>
    <property type="evidence" value="ECO:0007669"/>
    <property type="project" value="TreeGrafter"/>
</dbReference>
<reference evidence="3 4" key="1">
    <citation type="submission" date="2019-07" db="EMBL/GenBank/DDBJ databases">
        <title>Genomes of Cafeteria roenbergensis.</title>
        <authorList>
            <person name="Fischer M.G."/>
            <person name="Hackl T."/>
            <person name="Roman M."/>
        </authorList>
    </citation>
    <scope>NUCLEOTIDE SEQUENCE [LARGE SCALE GENOMIC DNA]</scope>
    <source>
        <strain evidence="3 4">BVI</strain>
    </source>
</reference>